<keyword evidence="2" id="KW-0805">Transcription regulation</keyword>
<dbReference type="PROSITE" id="PS50043">
    <property type="entry name" value="HTH_LUXR_2"/>
    <property type="match status" value="1"/>
</dbReference>
<feature type="domain" description="Response regulatory" evidence="7">
    <location>
        <begin position="3"/>
        <end position="119"/>
    </location>
</feature>
<keyword evidence="1 5" id="KW-0597">Phosphoprotein</keyword>
<dbReference type="SMART" id="SM00421">
    <property type="entry name" value="HTH_LUXR"/>
    <property type="match status" value="1"/>
</dbReference>
<dbReference type="Pfam" id="PF00196">
    <property type="entry name" value="GerE"/>
    <property type="match status" value="1"/>
</dbReference>
<dbReference type="InterPro" id="IPR000792">
    <property type="entry name" value="Tscrpt_reg_LuxR_C"/>
</dbReference>
<dbReference type="PANTHER" id="PTHR43214:SF41">
    <property type="entry name" value="NITRATE_NITRITE RESPONSE REGULATOR PROTEIN NARP"/>
    <property type="match status" value="1"/>
</dbReference>
<evidence type="ECO:0000313" key="9">
    <source>
        <dbReference type="Proteomes" id="UP001207742"/>
    </source>
</evidence>
<evidence type="ECO:0000256" key="1">
    <source>
        <dbReference type="ARBA" id="ARBA00022553"/>
    </source>
</evidence>
<evidence type="ECO:0000256" key="2">
    <source>
        <dbReference type="ARBA" id="ARBA00023015"/>
    </source>
</evidence>
<sequence length="212" mass="23682">MMNVLIADDHAIIRLGLKLMIAPEFAPVTIAEAATFDEVIQLVSQQLFDLLILDINLPGGNNIHMLSSVRLRQPTLKVLIFSALDEQLYALNFLQAGADGYLQKSTAAEEVNQAIRVILKDEKYMSPATQQQLLQSKSGDKQLQNAFMELSAREIDVMNLLTRGIPIVKIAEILHVHISTVSTYKARLFAKLEVNNISELLQKARPYHFPAC</sequence>
<dbReference type="InterPro" id="IPR011006">
    <property type="entry name" value="CheY-like_superfamily"/>
</dbReference>
<feature type="modified residue" description="4-aspartylphosphate" evidence="5">
    <location>
        <position position="54"/>
    </location>
</feature>
<gene>
    <name evidence="8" type="ORF">OL497_10220</name>
</gene>
<evidence type="ECO:0000313" key="8">
    <source>
        <dbReference type="EMBL" id="MCW3484270.1"/>
    </source>
</evidence>
<dbReference type="PROSITE" id="PS50110">
    <property type="entry name" value="RESPONSE_REGULATORY"/>
    <property type="match status" value="1"/>
</dbReference>
<dbReference type="PRINTS" id="PR00038">
    <property type="entry name" value="HTHLUXR"/>
</dbReference>
<comment type="caution">
    <text evidence="8">The sequence shown here is derived from an EMBL/GenBank/DDBJ whole genome shotgun (WGS) entry which is preliminary data.</text>
</comment>
<dbReference type="InterPro" id="IPR039420">
    <property type="entry name" value="WalR-like"/>
</dbReference>
<dbReference type="InterPro" id="IPR001789">
    <property type="entry name" value="Sig_transdc_resp-reg_receiver"/>
</dbReference>
<dbReference type="InterPro" id="IPR058245">
    <property type="entry name" value="NreC/VraR/RcsB-like_REC"/>
</dbReference>
<protein>
    <submittedName>
        <fullName evidence="8">Response regulator transcription factor</fullName>
    </submittedName>
</protein>
<evidence type="ECO:0000259" key="7">
    <source>
        <dbReference type="PROSITE" id="PS50110"/>
    </source>
</evidence>
<dbReference type="Proteomes" id="UP001207742">
    <property type="component" value="Unassembled WGS sequence"/>
</dbReference>
<feature type="domain" description="HTH luxR-type" evidence="6">
    <location>
        <begin position="143"/>
        <end position="208"/>
    </location>
</feature>
<dbReference type="Gene3D" id="3.40.50.2300">
    <property type="match status" value="1"/>
</dbReference>
<evidence type="ECO:0000256" key="3">
    <source>
        <dbReference type="ARBA" id="ARBA00023125"/>
    </source>
</evidence>
<evidence type="ECO:0000256" key="4">
    <source>
        <dbReference type="ARBA" id="ARBA00023163"/>
    </source>
</evidence>
<dbReference type="PANTHER" id="PTHR43214">
    <property type="entry name" value="TWO-COMPONENT RESPONSE REGULATOR"/>
    <property type="match status" value="1"/>
</dbReference>
<evidence type="ECO:0000256" key="5">
    <source>
        <dbReference type="PROSITE-ProRule" id="PRU00169"/>
    </source>
</evidence>
<dbReference type="CDD" id="cd17535">
    <property type="entry name" value="REC_NarL-like"/>
    <property type="match status" value="1"/>
</dbReference>
<keyword evidence="3" id="KW-0238">DNA-binding</keyword>
<accession>A0ABT3IKD7</accession>
<dbReference type="RefSeq" id="WP_264729789.1">
    <property type="nucleotide sequence ID" value="NZ_JAPDNR010000001.1"/>
</dbReference>
<dbReference type="InterPro" id="IPR016032">
    <property type="entry name" value="Sig_transdc_resp-reg_C-effctor"/>
</dbReference>
<dbReference type="SUPFAM" id="SSF46894">
    <property type="entry name" value="C-terminal effector domain of the bipartite response regulators"/>
    <property type="match status" value="1"/>
</dbReference>
<proteinExistence type="predicted"/>
<name>A0ABT3IKD7_9BACT</name>
<dbReference type="EMBL" id="JAPDNS010000001">
    <property type="protein sequence ID" value="MCW3484270.1"/>
    <property type="molecule type" value="Genomic_DNA"/>
</dbReference>
<dbReference type="Pfam" id="PF00072">
    <property type="entry name" value="Response_reg"/>
    <property type="match status" value="1"/>
</dbReference>
<dbReference type="CDD" id="cd06170">
    <property type="entry name" value="LuxR_C_like"/>
    <property type="match status" value="1"/>
</dbReference>
<dbReference type="SUPFAM" id="SSF52172">
    <property type="entry name" value="CheY-like"/>
    <property type="match status" value="1"/>
</dbReference>
<evidence type="ECO:0000259" key="6">
    <source>
        <dbReference type="PROSITE" id="PS50043"/>
    </source>
</evidence>
<reference evidence="8 9" key="1">
    <citation type="submission" date="2022-10" db="EMBL/GenBank/DDBJ databases">
        <title>Chitinophaga nivalis PC15 sp. nov., isolated from Pyeongchang county, South Korea.</title>
        <authorList>
            <person name="Trinh H.N."/>
        </authorList>
    </citation>
    <scope>NUCLEOTIDE SEQUENCE [LARGE SCALE GENOMIC DNA]</scope>
    <source>
        <strain evidence="8 9">PC14</strain>
    </source>
</reference>
<keyword evidence="9" id="KW-1185">Reference proteome</keyword>
<organism evidence="8 9">
    <name type="scientific">Chitinophaga nivalis</name>
    <dbReference type="NCBI Taxonomy" id="2991709"/>
    <lineage>
        <taxon>Bacteria</taxon>
        <taxon>Pseudomonadati</taxon>
        <taxon>Bacteroidota</taxon>
        <taxon>Chitinophagia</taxon>
        <taxon>Chitinophagales</taxon>
        <taxon>Chitinophagaceae</taxon>
        <taxon>Chitinophaga</taxon>
    </lineage>
</organism>
<keyword evidence="4" id="KW-0804">Transcription</keyword>
<dbReference type="SMART" id="SM00448">
    <property type="entry name" value="REC"/>
    <property type="match status" value="1"/>
</dbReference>